<comment type="caution">
    <text evidence="1">The sequence shown here is derived from an EMBL/GenBank/DDBJ whole genome shotgun (WGS) entry which is preliminary data.</text>
</comment>
<evidence type="ECO:0000313" key="2">
    <source>
        <dbReference type="Proteomes" id="UP000316759"/>
    </source>
</evidence>
<accession>A0A504YZW7</accession>
<name>A0A504YZW7_FASGI</name>
<proteinExistence type="predicted"/>
<dbReference type="Proteomes" id="UP000316759">
    <property type="component" value="Unassembled WGS sequence"/>
</dbReference>
<sequence length="29" mass="2967">MASLCGSFVPPLFVLSNSLLQILCQGNGG</sequence>
<evidence type="ECO:0000313" key="1">
    <source>
        <dbReference type="EMBL" id="TPP66069.1"/>
    </source>
</evidence>
<dbReference type="AlphaFoldDB" id="A0A504YZW7"/>
<protein>
    <submittedName>
        <fullName evidence="1">Uncharacterized protein</fullName>
    </submittedName>
</protein>
<organism evidence="1 2">
    <name type="scientific">Fasciola gigantica</name>
    <name type="common">Giant liver fluke</name>
    <dbReference type="NCBI Taxonomy" id="46835"/>
    <lineage>
        <taxon>Eukaryota</taxon>
        <taxon>Metazoa</taxon>
        <taxon>Spiralia</taxon>
        <taxon>Lophotrochozoa</taxon>
        <taxon>Platyhelminthes</taxon>
        <taxon>Trematoda</taxon>
        <taxon>Digenea</taxon>
        <taxon>Plagiorchiida</taxon>
        <taxon>Echinostomata</taxon>
        <taxon>Echinostomatoidea</taxon>
        <taxon>Fasciolidae</taxon>
        <taxon>Fasciola</taxon>
    </lineage>
</organism>
<keyword evidence="2" id="KW-1185">Reference proteome</keyword>
<reference evidence="1 2" key="1">
    <citation type="submission" date="2019-04" db="EMBL/GenBank/DDBJ databases">
        <title>Annotation for the trematode Fasciola gigantica.</title>
        <authorList>
            <person name="Choi Y.-J."/>
        </authorList>
    </citation>
    <scope>NUCLEOTIDE SEQUENCE [LARGE SCALE GENOMIC DNA]</scope>
    <source>
        <strain evidence="1">Uganda_cow_1</strain>
    </source>
</reference>
<gene>
    <name evidence="1" type="ORF">FGIG_08167</name>
</gene>
<dbReference type="EMBL" id="SUNJ01002324">
    <property type="protein sequence ID" value="TPP66069.1"/>
    <property type="molecule type" value="Genomic_DNA"/>
</dbReference>